<proteinExistence type="predicted"/>
<feature type="compositionally biased region" description="Polar residues" evidence="1">
    <location>
        <begin position="19"/>
        <end position="34"/>
    </location>
</feature>
<dbReference type="EMBL" id="MCHX01000049">
    <property type="protein sequence ID" value="OFJ52043.1"/>
    <property type="molecule type" value="Genomic_DNA"/>
</dbReference>
<name>A0A1E8Q0N1_9MYCO</name>
<feature type="region of interest" description="Disordered" evidence="1">
    <location>
        <begin position="453"/>
        <end position="474"/>
    </location>
</feature>
<dbReference type="AlphaFoldDB" id="A0A1E8Q0N1"/>
<comment type="caution">
    <text evidence="2">The sequence shown here is derived from an EMBL/GenBank/DDBJ whole genome shotgun (WGS) entry which is preliminary data.</text>
</comment>
<dbReference type="Gene3D" id="2.60.40.3440">
    <property type="match status" value="6"/>
</dbReference>
<dbReference type="Gene3D" id="2.60.40.2810">
    <property type="match status" value="3"/>
</dbReference>
<evidence type="ECO:0008006" key="4">
    <source>
        <dbReference type="Google" id="ProtNLM"/>
    </source>
</evidence>
<feature type="compositionally biased region" description="Low complexity" evidence="1">
    <location>
        <begin position="35"/>
        <end position="61"/>
    </location>
</feature>
<evidence type="ECO:0000313" key="3">
    <source>
        <dbReference type="Proteomes" id="UP000178953"/>
    </source>
</evidence>
<protein>
    <recommendedName>
        <fullName evidence="4">Tandem-95 repeat protein</fullName>
    </recommendedName>
</protein>
<organism evidence="2 3">
    <name type="scientific">Mycolicibacterium grossiae</name>
    <dbReference type="NCBI Taxonomy" id="1552759"/>
    <lineage>
        <taxon>Bacteria</taxon>
        <taxon>Bacillati</taxon>
        <taxon>Actinomycetota</taxon>
        <taxon>Actinomycetes</taxon>
        <taxon>Mycobacteriales</taxon>
        <taxon>Mycobacteriaceae</taxon>
        <taxon>Mycolicibacterium</taxon>
    </lineage>
</organism>
<dbReference type="PANTHER" id="PTHR34720:SF9">
    <property type="entry name" value="BLR4714 PROTEIN"/>
    <property type="match status" value="1"/>
</dbReference>
<dbReference type="PANTHER" id="PTHR34720">
    <property type="entry name" value="MICROCYSTIN DEPENDENT PROTEIN"/>
    <property type="match status" value="1"/>
</dbReference>
<dbReference type="NCBIfam" id="NF012211">
    <property type="entry name" value="tand_rpt_95"/>
    <property type="match status" value="8"/>
</dbReference>
<dbReference type="Proteomes" id="UP000178953">
    <property type="component" value="Unassembled WGS sequence"/>
</dbReference>
<sequence>MNVDSSGGAITSEHRTSDDTSAPTTVSQPAPTTDSQSVSPAVSPAVSQPQDAPAAPASAPAKNDDPAPAPTARPAAPGAVVHADTVSVGSTDATAVAPPPAAAVVSVPAASLDATAGSVASEPESAALQQESTVVSVLAAAVAPFVLPGPATPAASPLLWAVLAWTRREAEVDGSSETLRTTAAAAPADFEVEEDQPLFGNVLDLHPDVTPGTVTVGDGTAPAHGTLTLDGSGNFVYTPDQDFSGDDQFGYTLTDFDGVVVTATARITVTPAPDVPVGSDADVRTDEDTPITSTLPAAGDVDGDELVYAVAQSPQSGTVVVAADGAYTYTPAPNFYGVDSFGYTVSDGTFTVGYVVTVTVAPVDDAPVALDDSVSGPEDSEFTGVVPVTEVDGDVLTYGIDRGPQHGTVTLGADGRYVYTPAADFHGADSFTYTVTDGTTAPSTGTIAFTVTPVNDPPRSEHLDVSTAEDTPYDGVLPTSDPDGDPLTYDLFGTPVHGTVIIRPDGSFTYRPDANYNGADEFTYHVMDGTTYGQYVVRITVTAVNDVPVTTPAAFTTGPGVAVTDTVAWHASDVDVADELTFTAAAPTAGTVTMGADGQFTYTPRPGFSGTDTFVFTVTDTAGATATGVVSVTVANQQPVAYDDGYQVTPGATLTVDAAHGLLANDVDPGDPLTVTSVTQPTHGTVTVAGDGSFTYTPTAGFSGDDWFSYTITDSAGATATATVFFGVAPASNLPPIAPDWTLTTEADVDVTFDPLAGVTDPNGDVLWVRDGEQPAHGFVQQYTNGTIAYVPDGTFVGTDGFTYEVHDGTNVVTVRVTVITSPSTAPVATGDEVSMPEGGTVTIDPLANDTFIGTPTVELISTAQYGTVTVDAATGKLTYVATAGTNALGDSFAYQITDERGRWSVASVDITFTAGNRPPVATDDVAATPIGTPVSIDVLANDYDRDGTTLTVSVVSQPEFGGTAIARKDGTIDFTPTKGYVGMASFSYEVTDESGAVARATVTVTVYDPTPPDAPVKSYTVGKGRTLTVSLGDGVLAGSGYQGWLTGLETGPAHGVLRLAEDGSFTYTPREGFVGTDSFVFYVHTREQGDGPFTATITVTEDGPGTPPNDAVAVALSSSDTAYGTCGGDWFAGRDDPASTWPTCLFLGRPEDV</sequence>
<dbReference type="Pfam" id="PF17963">
    <property type="entry name" value="Big_9"/>
    <property type="match status" value="10"/>
</dbReference>
<gene>
    <name evidence="2" type="ORF">BEL07_19550</name>
</gene>
<feature type="region of interest" description="Disordered" evidence="1">
    <location>
        <begin position="1"/>
        <end position="78"/>
    </location>
</feature>
<evidence type="ECO:0000313" key="2">
    <source>
        <dbReference type="EMBL" id="OFJ52043.1"/>
    </source>
</evidence>
<keyword evidence="3" id="KW-1185">Reference proteome</keyword>
<evidence type="ECO:0000256" key="1">
    <source>
        <dbReference type="SAM" id="MobiDB-lite"/>
    </source>
</evidence>
<accession>A0A1E8Q0N1</accession>
<reference evidence="2 3" key="1">
    <citation type="submission" date="2016-09" db="EMBL/GenBank/DDBJ databases">
        <title>genome sequence of Mycobacterium sp. 739 SCH.</title>
        <authorList>
            <person name="Greninger A.L."/>
            <person name="Qin X."/>
            <person name="Jerome K."/>
            <person name="Vora S."/>
            <person name="Quinn K."/>
        </authorList>
    </citation>
    <scope>NUCLEOTIDE SEQUENCE [LARGE SCALE GENOMIC DNA]</scope>
    <source>
        <strain evidence="2 3">SCH</strain>
    </source>
</reference>